<comment type="caution">
    <text evidence="3">The sequence shown here is derived from an EMBL/GenBank/DDBJ whole genome shotgun (WGS) entry which is preliminary data.</text>
</comment>
<dbReference type="InterPro" id="IPR010982">
    <property type="entry name" value="Lambda_DNA-bd_dom_sf"/>
</dbReference>
<dbReference type="Pfam" id="PF01381">
    <property type="entry name" value="HTH_3"/>
    <property type="match status" value="1"/>
</dbReference>
<evidence type="ECO:0000259" key="2">
    <source>
        <dbReference type="PROSITE" id="PS50943"/>
    </source>
</evidence>
<dbReference type="EMBL" id="JBHTLH010000037">
    <property type="protein sequence ID" value="MFD1125749.1"/>
    <property type="molecule type" value="Genomic_DNA"/>
</dbReference>
<feature type="domain" description="HTH cro/C1-type" evidence="2">
    <location>
        <begin position="35"/>
        <end position="80"/>
    </location>
</feature>
<evidence type="ECO:0000313" key="4">
    <source>
        <dbReference type="Proteomes" id="UP001597156"/>
    </source>
</evidence>
<dbReference type="PANTHER" id="PTHR46558:SF11">
    <property type="entry name" value="HTH-TYPE TRANSCRIPTIONAL REGULATOR XRE"/>
    <property type="match status" value="1"/>
</dbReference>
<keyword evidence="1" id="KW-0238">DNA-binding</keyword>
<gene>
    <name evidence="3" type="ORF">ACFQ22_10350</name>
</gene>
<organism evidence="3 4">
    <name type="scientific">Lentilactobacillus raoultii</name>
    <dbReference type="NCBI Taxonomy" id="1987503"/>
    <lineage>
        <taxon>Bacteria</taxon>
        <taxon>Bacillati</taxon>
        <taxon>Bacillota</taxon>
        <taxon>Bacilli</taxon>
        <taxon>Lactobacillales</taxon>
        <taxon>Lactobacillaceae</taxon>
        <taxon>Lentilactobacillus</taxon>
    </lineage>
</organism>
<dbReference type="Proteomes" id="UP001597156">
    <property type="component" value="Unassembled WGS sequence"/>
</dbReference>
<name>A0ABW3PF62_9LACO</name>
<dbReference type="CDD" id="cd00093">
    <property type="entry name" value="HTH_XRE"/>
    <property type="match status" value="1"/>
</dbReference>
<dbReference type="RefSeq" id="WP_121977138.1">
    <property type="nucleotide sequence ID" value="NZ_JBHTLH010000037.1"/>
</dbReference>
<sequence>MTPTQKIIEQLSEETPNFKEKIQHYQQQNELGIKISELRHEVGLTQQQLADKIHVPQSTIARWESGDGNITMKNLSKIAQSVHKELVIRFV</sequence>
<keyword evidence="4" id="KW-1185">Reference proteome</keyword>
<dbReference type="SMART" id="SM00530">
    <property type="entry name" value="HTH_XRE"/>
    <property type="match status" value="1"/>
</dbReference>
<accession>A0ABW3PF62</accession>
<reference evidence="4" key="1">
    <citation type="journal article" date="2019" name="Int. J. Syst. Evol. Microbiol.">
        <title>The Global Catalogue of Microorganisms (GCM) 10K type strain sequencing project: providing services to taxonomists for standard genome sequencing and annotation.</title>
        <authorList>
            <consortium name="The Broad Institute Genomics Platform"/>
            <consortium name="The Broad Institute Genome Sequencing Center for Infectious Disease"/>
            <person name="Wu L."/>
            <person name="Ma J."/>
        </authorList>
    </citation>
    <scope>NUCLEOTIDE SEQUENCE [LARGE SCALE GENOMIC DNA]</scope>
    <source>
        <strain evidence="4">CCUG 71848</strain>
    </source>
</reference>
<evidence type="ECO:0000256" key="1">
    <source>
        <dbReference type="ARBA" id="ARBA00023125"/>
    </source>
</evidence>
<proteinExistence type="predicted"/>
<dbReference type="InterPro" id="IPR001387">
    <property type="entry name" value="Cro/C1-type_HTH"/>
</dbReference>
<dbReference type="SUPFAM" id="SSF47413">
    <property type="entry name" value="lambda repressor-like DNA-binding domains"/>
    <property type="match status" value="1"/>
</dbReference>
<dbReference type="PROSITE" id="PS50943">
    <property type="entry name" value="HTH_CROC1"/>
    <property type="match status" value="1"/>
</dbReference>
<evidence type="ECO:0000313" key="3">
    <source>
        <dbReference type="EMBL" id="MFD1125749.1"/>
    </source>
</evidence>
<dbReference type="PANTHER" id="PTHR46558">
    <property type="entry name" value="TRACRIPTIONAL REGULATORY PROTEIN-RELATED-RELATED"/>
    <property type="match status" value="1"/>
</dbReference>
<protein>
    <submittedName>
        <fullName evidence="3">Helix-turn-helix domain-containing protein</fullName>
    </submittedName>
</protein>
<dbReference type="Gene3D" id="1.10.260.40">
    <property type="entry name" value="lambda repressor-like DNA-binding domains"/>
    <property type="match status" value="1"/>
</dbReference>